<evidence type="ECO:0000313" key="1">
    <source>
        <dbReference type="EMBL" id="PTQ27027.1"/>
    </source>
</evidence>
<sequence length="141" mass="15934">MHMLSNLTSRTFLNRVQYVQRNLPSACMTWPSLLRPDLTRSGISPQPGVSDVQQSENVYEPGSTCALCKRTFRGEASHLRRDCSPITRIERPVLRALPPIAILVTGNVWMVITHDRKHCPDPDEYNLPHIVQLVSDPSLGY</sequence>
<proteinExistence type="predicted"/>
<gene>
    <name evidence="1" type="ORF">MARPO_0239s0005</name>
</gene>
<name>A0A2R6VZJ9_MARPO</name>
<dbReference type="AlphaFoldDB" id="A0A2R6VZJ9"/>
<reference evidence="2" key="1">
    <citation type="journal article" date="2017" name="Cell">
        <title>Insights into land plant evolution garnered from the Marchantia polymorpha genome.</title>
        <authorList>
            <person name="Bowman J.L."/>
            <person name="Kohchi T."/>
            <person name="Yamato K.T."/>
            <person name="Jenkins J."/>
            <person name="Shu S."/>
            <person name="Ishizaki K."/>
            <person name="Yamaoka S."/>
            <person name="Nishihama R."/>
            <person name="Nakamura Y."/>
            <person name="Berger F."/>
            <person name="Adam C."/>
            <person name="Aki S.S."/>
            <person name="Althoff F."/>
            <person name="Araki T."/>
            <person name="Arteaga-Vazquez M.A."/>
            <person name="Balasubrmanian S."/>
            <person name="Barry K."/>
            <person name="Bauer D."/>
            <person name="Boehm C.R."/>
            <person name="Briginshaw L."/>
            <person name="Caballero-Perez J."/>
            <person name="Catarino B."/>
            <person name="Chen F."/>
            <person name="Chiyoda S."/>
            <person name="Chovatia M."/>
            <person name="Davies K.M."/>
            <person name="Delmans M."/>
            <person name="Demura T."/>
            <person name="Dierschke T."/>
            <person name="Dolan L."/>
            <person name="Dorantes-Acosta A.E."/>
            <person name="Eklund D.M."/>
            <person name="Florent S.N."/>
            <person name="Flores-Sandoval E."/>
            <person name="Fujiyama A."/>
            <person name="Fukuzawa H."/>
            <person name="Galik B."/>
            <person name="Grimanelli D."/>
            <person name="Grimwood J."/>
            <person name="Grossniklaus U."/>
            <person name="Hamada T."/>
            <person name="Haseloff J."/>
            <person name="Hetherington A.J."/>
            <person name="Higo A."/>
            <person name="Hirakawa Y."/>
            <person name="Hundley H.N."/>
            <person name="Ikeda Y."/>
            <person name="Inoue K."/>
            <person name="Inoue S.I."/>
            <person name="Ishida S."/>
            <person name="Jia Q."/>
            <person name="Kakita M."/>
            <person name="Kanazawa T."/>
            <person name="Kawai Y."/>
            <person name="Kawashima T."/>
            <person name="Kennedy M."/>
            <person name="Kinose K."/>
            <person name="Kinoshita T."/>
            <person name="Kohara Y."/>
            <person name="Koide E."/>
            <person name="Komatsu K."/>
            <person name="Kopischke S."/>
            <person name="Kubo M."/>
            <person name="Kyozuka J."/>
            <person name="Lagercrantz U."/>
            <person name="Lin S.S."/>
            <person name="Lindquist E."/>
            <person name="Lipzen A.M."/>
            <person name="Lu C.W."/>
            <person name="De Luna E."/>
            <person name="Martienssen R.A."/>
            <person name="Minamino N."/>
            <person name="Mizutani M."/>
            <person name="Mizutani M."/>
            <person name="Mochizuki N."/>
            <person name="Monte I."/>
            <person name="Mosher R."/>
            <person name="Nagasaki H."/>
            <person name="Nakagami H."/>
            <person name="Naramoto S."/>
            <person name="Nishitani K."/>
            <person name="Ohtani M."/>
            <person name="Okamoto T."/>
            <person name="Okumura M."/>
            <person name="Phillips J."/>
            <person name="Pollak B."/>
            <person name="Reinders A."/>
            <person name="Rovekamp M."/>
            <person name="Sano R."/>
            <person name="Sawa S."/>
            <person name="Schmid M.W."/>
            <person name="Shirakawa M."/>
            <person name="Solano R."/>
            <person name="Spunde A."/>
            <person name="Suetsugu N."/>
            <person name="Sugano S."/>
            <person name="Sugiyama A."/>
            <person name="Sun R."/>
            <person name="Suzuki Y."/>
            <person name="Takenaka M."/>
            <person name="Takezawa D."/>
            <person name="Tomogane H."/>
            <person name="Tsuzuki M."/>
            <person name="Ueda T."/>
            <person name="Umeda M."/>
            <person name="Ward J.M."/>
            <person name="Watanabe Y."/>
            <person name="Yazaki K."/>
            <person name="Yokoyama R."/>
            <person name="Yoshitake Y."/>
            <person name="Yotsui I."/>
            <person name="Zachgo S."/>
            <person name="Schmutz J."/>
        </authorList>
    </citation>
    <scope>NUCLEOTIDE SEQUENCE [LARGE SCALE GENOMIC DNA]</scope>
    <source>
        <strain evidence="2">Tak-1</strain>
    </source>
</reference>
<dbReference type="Proteomes" id="UP000244005">
    <property type="component" value="Unassembled WGS sequence"/>
</dbReference>
<keyword evidence="2" id="KW-1185">Reference proteome</keyword>
<accession>A0A2R6VZJ9</accession>
<dbReference type="Gramene" id="Mp6g08000.1">
    <property type="protein sequence ID" value="Mp6g08000.1.cds1"/>
    <property type="gene ID" value="Mp6g08000"/>
</dbReference>
<protein>
    <submittedName>
        <fullName evidence="1">Uncharacterized protein</fullName>
    </submittedName>
</protein>
<organism evidence="1 2">
    <name type="scientific">Marchantia polymorpha</name>
    <name type="common">Common liverwort</name>
    <name type="synonym">Marchantia aquatica</name>
    <dbReference type="NCBI Taxonomy" id="3197"/>
    <lineage>
        <taxon>Eukaryota</taxon>
        <taxon>Viridiplantae</taxon>
        <taxon>Streptophyta</taxon>
        <taxon>Embryophyta</taxon>
        <taxon>Marchantiophyta</taxon>
        <taxon>Marchantiopsida</taxon>
        <taxon>Marchantiidae</taxon>
        <taxon>Marchantiales</taxon>
        <taxon>Marchantiaceae</taxon>
        <taxon>Marchantia</taxon>
    </lineage>
</organism>
<evidence type="ECO:0000313" key="2">
    <source>
        <dbReference type="Proteomes" id="UP000244005"/>
    </source>
</evidence>
<dbReference type="EMBL" id="KZ772957">
    <property type="protein sequence ID" value="PTQ27027.1"/>
    <property type="molecule type" value="Genomic_DNA"/>
</dbReference>